<organism evidence="1">
    <name type="scientific">marine sediment metagenome</name>
    <dbReference type="NCBI Taxonomy" id="412755"/>
    <lineage>
        <taxon>unclassified sequences</taxon>
        <taxon>metagenomes</taxon>
        <taxon>ecological metagenomes</taxon>
    </lineage>
</organism>
<sequence length="66" mass="7389">MFVNVHYASGRTRQGKVVGEIPRKTGTPNQIIAFLFQQSSFTMEVGTSKKVVEVNTENVEEIEFIA</sequence>
<proteinExistence type="predicted"/>
<protein>
    <submittedName>
        <fullName evidence="1">Uncharacterized protein</fullName>
    </submittedName>
</protein>
<dbReference type="EMBL" id="BARU01021023">
    <property type="protein sequence ID" value="GAH55822.1"/>
    <property type="molecule type" value="Genomic_DNA"/>
</dbReference>
<gene>
    <name evidence="1" type="ORF">S03H2_34449</name>
</gene>
<name>X1GF26_9ZZZZ</name>
<comment type="caution">
    <text evidence="1">The sequence shown here is derived from an EMBL/GenBank/DDBJ whole genome shotgun (WGS) entry which is preliminary data.</text>
</comment>
<evidence type="ECO:0000313" key="1">
    <source>
        <dbReference type="EMBL" id="GAH55822.1"/>
    </source>
</evidence>
<reference evidence="1" key="1">
    <citation type="journal article" date="2014" name="Front. Microbiol.">
        <title>High frequency of phylogenetically diverse reductive dehalogenase-homologous genes in deep subseafloor sedimentary metagenomes.</title>
        <authorList>
            <person name="Kawai M."/>
            <person name="Futagami T."/>
            <person name="Toyoda A."/>
            <person name="Takaki Y."/>
            <person name="Nishi S."/>
            <person name="Hori S."/>
            <person name="Arai W."/>
            <person name="Tsubouchi T."/>
            <person name="Morono Y."/>
            <person name="Uchiyama I."/>
            <person name="Ito T."/>
            <person name="Fujiyama A."/>
            <person name="Inagaki F."/>
            <person name="Takami H."/>
        </authorList>
    </citation>
    <scope>NUCLEOTIDE SEQUENCE</scope>
    <source>
        <strain evidence="1">Expedition CK06-06</strain>
    </source>
</reference>
<dbReference type="AlphaFoldDB" id="X1GF26"/>
<accession>X1GF26</accession>